<reference evidence="1" key="1">
    <citation type="submission" date="2020-05" db="EMBL/GenBank/DDBJ databases">
        <authorList>
            <person name="Chiriac C."/>
            <person name="Salcher M."/>
            <person name="Ghai R."/>
            <person name="Kavagutti S V."/>
        </authorList>
    </citation>
    <scope>NUCLEOTIDE SEQUENCE</scope>
</reference>
<evidence type="ECO:0000313" key="2">
    <source>
        <dbReference type="EMBL" id="CAB4372541.1"/>
    </source>
</evidence>
<evidence type="ECO:0000313" key="1">
    <source>
        <dbReference type="EMBL" id="CAB4346370.1"/>
    </source>
</evidence>
<proteinExistence type="predicted"/>
<organism evidence="1">
    <name type="scientific">freshwater metagenome</name>
    <dbReference type="NCBI Taxonomy" id="449393"/>
    <lineage>
        <taxon>unclassified sequences</taxon>
        <taxon>metagenomes</taxon>
        <taxon>ecological metagenomes</taxon>
    </lineage>
</organism>
<dbReference type="EMBL" id="CAEUNJ010000081">
    <property type="protein sequence ID" value="CAB4372541.1"/>
    <property type="molecule type" value="Genomic_DNA"/>
</dbReference>
<name>A0A6J6A015_9ZZZZ</name>
<dbReference type="AlphaFoldDB" id="A0A6J6A015"/>
<protein>
    <submittedName>
        <fullName evidence="1">Unannotated protein</fullName>
    </submittedName>
</protein>
<evidence type="ECO:0000313" key="5">
    <source>
        <dbReference type="EMBL" id="CAB4970338.1"/>
    </source>
</evidence>
<dbReference type="EMBL" id="CAFBOK010000002">
    <property type="protein sequence ID" value="CAB4970338.1"/>
    <property type="molecule type" value="Genomic_DNA"/>
</dbReference>
<evidence type="ECO:0000313" key="4">
    <source>
        <dbReference type="EMBL" id="CAB4801378.1"/>
    </source>
</evidence>
<evidence type="ECO:0000313" key="3">
    <source>
        <dbReference type="EMBL" id="CAB4716636.1"/>
    </source>
</evidence>
<dbReference type="EMBL" id="CAESAL010000104">
    <property type="protein sequence ID" value="CAB4346370.1"/>
    <property type="molecule type" value="Genomic_DNA"/>
</dbReference>
<dbReference type="EMBL" id="CAFAAM010000065">
    <property type="protein sequence ID" value="CAB4801378.1"/>
    <property type="molecule type" value="Genomic_DNA"/>
</dbReference>
<gene>
    <name evidence="3" type="ORF">UFOPK2624_01418</name>
    <name evidence="4" type="ORF">UFOPK3010_00626</name>
    <name evidence="1" type="ORF">UFOPK3331_01835</name>
    <name evidence="5" type="ORF">UFOPK3927_00036</name>
    <name evidence="2" type="ORF">UFOPK4201_01585</name>
</gene>
<accession>A0A6J6A015</accession>
<sequence length="157" mass="16110">MKSNKIRTLLAVSALGAVAVTGLFAVSSASAQTGDQTTQAAQGKGAFIKSLTPDQRACLKSNGVAKPDHKLNAEERATAKANLEAAAATCGVTLPTRPAVAKLKDLRADIKALSADQKNCLKSNGITKPGHRLTKPERQAAYAALEAAAQTCGIALS</sequence>
<dbReference type="EMBL" id="CAEZXY010000076">
    <property type="protein sequence ID" value="CAB4716636.1"/>
    <property type="molecule type" value="Genomic_DNA"/>
</dbReference>